<dbReference type="AlphaFoldDB" id="A0A7C4R7X8"/>
<dbReference type="EMBL" id="DSYQ01000004">
    <property type="protein sequence ID" value="HGT70864.1"/>
    <property type="molecule type" value="Genomic_DNA"/>
</dbReference>
<reference evidence="1" key="1">
    <citation type="journal article" date="2020" name="mSystems">
        <title>Genome- and Community-Level Interaction Insights into Carbon Utilization and Element Cycling Functions of Hydrothermarchaeota in Hydrothermal Sediment.</title>
        <authorList>
            <person name="Zhou Z."/>
            <person name="Liu Y."/>
            <person name="Xu W."/>
            <person name="Pan J."/>
            <person name="Luo Z.H."/>
            <person name="Li M."/>
        </authorList>
    </citation>
    <scope>NUCLEOTIDE SEQUENCE [LARGE SCALE GENOMIC DNA]</scope>
    <source>
        <strain evidence="1">SpSt-579</strain>
    </source>
</reference>
<gene>
    <name evidence="1" type="ORF">ENT43_01225</name>
</gene>
<name>A0A7C4R7X8_UNCC3</name>
<comment type="caution">
    <text evidence="1">The sequence shown here is derived from an EMBL/GenBank/DDBJ whole genome shotgun (WGS) entry which is preliminary data.</text>
</comment>
<proteinExistence type="predicted"/>
<accession>A0A7C4R7X8</accession>
<sequence length="95" mass="10661">MDNRFETIGVIGMFLKASDPLAAKRVGETLEDMTDEGLGFLLEMLRRNVEEIIPHEYTRLKQAQEFDGIAQMLVIGIAGALKDPCMAEMFLRATK</sequence>
<protein>
    <submittedName>
        <fullName evidence="1">Uncharacterized protein</fullName>
    </submittedName>
</protein>
<evidence type="ECO:0000313" key="1">
    <source>
        <dbReference type="EMBL" id="HGT70864.1"/>
    </source>
</evidence>
<organism evidence="1">
    <name type="scientific">candidate division CPR3 bacterium</name>
    <dbReference type="NCBI Taxonomy" id="2268181"/>
    <lineage>
        <taxon>Bacteria</taxon>
        <taxon>Bacteria division CPR3</taxon>
    </lineage>
</organism>